<gene>
    <name evidence="2" type="ORF">A3F54_05340</name>
</gene>
<evidence type="ECO:0000256" key="1">
    <source>
        <dbReference type="SAM" id="Coils"/>
    </source>
</evidence>
<dbReference type="Pfam" id="PF04977">
    <property type="entry name" value="DivIC"/>
    <property type="match status" value="1"/>
</dbReference>
<dbReference type="InterPro" id="IPR007060">
    <property type="entry name" value="FtsL/DivIC"/>
</dbReference>
<dbReference type="EMBL" id="MHKD01000019">
    <property type="protein sequence ID" value="OGY83774.1"/>
    <property type="molecule type" value="Genomic_DNA"/>
</dbReference>
<evidence type="ECO:0000313" key="3">
    <source>
        <dbReference type="Proteomes" id="UP000176952"/>
    </source>
</evidence>
<feature type="coiled-coil region" evidence="1">
    <location>
        <begin position="43"/>
        <end position="77"/>
    </location>
</feature>
<keyword evidence="1" id="KW-0175">Coiled coil</keyword>
<evidence type="ECO:0008006" key="4">
    <source>
        <dbReference type="Google" id="ProtNLM"/>
    </source>
</evidence>
<dbReference type="AlphaFoldDB" id="A0A1G2B3N0"/>
<protein>
    <recommendedName>
        <fullName evidence="4">Cell division protein FtsL</fullName>
    </recommendedName>
</protein>
<dbReference type="STRING" id="1798542.A3F54_05340"/>
<reference evidence="2 3" key="1">
    <citation type="journal article" date="2016" name="Nat. Commun.">
        <title>Thousands of microbial genomes shed light on interconnected biogeochemical processes in an aquifer system.</title>
        <authorList>
            <person name="Anantharaman K."/>
            <person name="Brown C.T."/>
            <person name="Hug L.A."/>
            <person name="Sharon I."/>
            <person name="Castelle C.J."/>
            <person name="Probst A.J."/>
            <person name="Thomas B.C."/>
            <person name="Singh A."/>
            <person name="Wilkins M.J."/>
            <person name="Karaoz U."/>
            <person name="Brodie E.L."/>
            <person name="Williams K.H."/>
            <person name="Hubbard S.S."/>
            <person name="Banfield J.F."/>
        </authorList>
    </citation>
    <scope>NUCLEOTIDE SEQUENCE [LARGE SCALE GENOMIC DNA]</scope>
</reference>
<sequence length="158" mass="17970">MVVRRAPARFQRKQGVSWFRRLWRSKVFLLLASVLIVVFLVALSKEIARRVEVNQEVASLQDEITQLESRNSELDQLIAYLNTDARYEKEARIRLGLQKPGESVLVVPEQETAAAAAALAETADDAGAYADVGNPRRWWYYFFPDASMNNNSSDQTHI</sequence>
<dbReference type="Proteomes" id="UP000176952">
    <property type="component" value="Unassembled WGS sequence"/>
</dbReference>
<organism evidence="2 3">
    <name type="scientific">Candidatus Kerfeldbacteria bacterium RIFCSPHIGHO2_12_FULL_48_17</name>
    <dbReference type="NCBI Taxonomy" id="1798542"/>
    <lineage>
        <taxon>Bacteria</taxon>
        <taxon>Candidatus Kerfeldiibacteriota</taxon>
    </lineage>
</organism>
<comment type="caution">
    <text evidence="2">The sequence shown here is derived from an EMBL/GenBank/DDBJ whole genome shotgun (WGS) entry which is preliminary data.</text>
</comment>
<evidence type="ECO:0000313" key="2">
    <source>
        <dbReference type="EMBL" id="OGY83774.1"/>
    </source>
</evidence>
<name>A0A1G2B3N0_9BACT</name>
<accession>A0A1G2B3N0</accession>
<proteinExistence type="predicted"/>